<keyword evidence="2" id="KW-1003">Cell membrane</keyword>
<dbReference type="GO" id="GO:0022857">
    <property type="term" value="F:transmembrane transporter activity"/>
    <property type="evidence" value="ECO:0007669"/>
    <property type="project" value="TreeGrafter"/>
</dbReference>
<feature type="transmembrane region" description="Helical" evidence="7">
    <location>
        <begin position="352"/>
        <end position="378"/>
    </location>
</feature>
<evidence type="ECO:0008006" key="12">
    <source>
        <dbReference type="Google" id="ProtNLM"/>
    </source>
</evidence>
<dbReference type="GO" id="GO:0005886">
    <property type="term" value="C:plasma membrane"/>
    <property type="evidence" value="ECO:0007669"/>
    <property type="project" value="UniProtKB-SubCell"/>
</dbReference>
<evidence type="ECO:0000256" key="2">
    <source>
        <dbReference type="ARBA" id="ARBA00022475"/>
    </source>
</evidence>
<protein>
    <recommendedName>
        <fullName evidence="12">ABC transporter permease</fullName>
    </recommendedName>
</protein>
<dbReference type="PANTHER" id="PTHR30572">
    <property type="entry name" value="MEMBRANE COMPONENT OF TRANSPORTER-RELATED"/>
    <property type="match status" value="1"/>
</dbReference>
<sequence length="395" mass="42508">MKFSQILLIAINNIKSNRMRSILTIMGIAVGIATIVFLVSLGYGLQELSIKRIASIAAINTIEVSPGKTAVQKVDNSLIAKIKEMPEISKISPLLSLGLKIDFQGKKTDAVGSFIDDDYAQLQGIDPVVGGFFSNSPTDIVASTALLKALNIVPTDAVKKQFTSTVIIVNPETKEKKEIPKEYTVIGVVQDDSVSFAYVPIASVQDQISDSTVYNLLEVNVKDQKSIPAVKESITSMGFTVTSIADTISQVDQIFRVIQIILAFFGLIALLVASIGMFNTMTIALLERTRDIGVMKSLGVRDRDVSKIFLTESSMISTLGGIIGVVLGYVTAKGINSGVNQLAKSVGGEPQTLFVIPAIFAAGIVVFSVFVGFITGFYPSRRASRLNPLDALRYE</sequence>
<feature type="domain" description="MacB-like periplasmic core" evidence="9">
    <location>
        <begin position="21"/>
        <end position="236"/>
    </location>
</feature>
<dbReference type="EMBL" id="PCXF01000009">
    <property type="protein sequence ID" value="PIR27526.1"/>
    <property type="molecule type" value="Genomic_DNA"/>
</dbReference>
<organism evidence="10 11">
    <name type="scientific">Candidatus Berkelbacteria bacterium CG11_big_fil_rev_8_21_14_0_20_42_15</name>
    <dbReference type="NCBI Taxonomy" id="1974517"/>
    <lineage>
        <taxon>Bacteria</taxon>
        <taxon>Candidatus Berkelbacteria</taxon>
    </lineage>
</organism>
<dbReference type="InterPro" id="IPR025857">
    <property type="entry name" value="MacB_PCD"/>
</dbReference>
<dbReference type="AlphaFoldDB" id="A0A2H0Q143"/>
<evidence type="ECO:0000256" key="4">
    <source>
        <dbReference type="ARBA" id="ARBA00022989"/>
    </source>
</evidence>
<evidence type="ECO:0000256" key="6">
    <source>
        <dbReference type="ARBA" id="ARBA00038076"/>
    </source>
</evidence>
<feature type="transmembrane region" description="Helical" evidence="7">
    <location>
        <begin position="21"/>
        <end position="45"/>
    </location>
</feature>
<evidence type="ECO:0000256" key="1">
    <source>
        <dbReference type="ARBA" id="ARBA00004651"/>
    </source>
</evidence>
<dbReference type="PANTHER" id="PTHR30572:SF4">
    <property type="entry name" value="ABC TRANSPORTER PERMEASE YTRF"/>
    <property type="match status" value="1"/>
</dbReference>
<comment type="caution">
    <text evidence="10">The sequence shown here is derived from an EMBL/GenBank/DDBJ whole genome shotgun (WGS) entry which is preliminary data.</text>
</comment>
<keyword evidence="4 7" id="KW-1133">Transmembrane helix</keyword>
<name>A0A2H0Q143_9BACT</name>
<keyword evidence="3 7" id="KW-0812">Transmembrane</keyword>
<feature type="transmembrane region" description="Helical" evidence="7">
    <location>
        <begin position="260"/>
        <end position="287"/>
    </location>
</feature>
<evidence type="ECO:0000256" key="7">
    <source>
        <dbReference type="SAM" id="Phobius"/>
    </source>
</evidence>
<evidence type="ECO:0000313" key="10">
    <source>
        <dbReference type="EMBL" id="PIR27526.1"/>
    </source>
</evidence>
<feature type="domain" description="ABC3 transporter permease C-terminal" evidence="8">
    <location>
        <begin position="264"/>
        <end position="388"/>
    </location>
</feature>
<accession>A0A2H0Q143</accession>
<dbReference type="InterPro" id="IPR050250">
    <property type="entry name" value="Macrolide_Exporter_MacB"/>
</dbReference>
<keyword evidence="5 7" id="KW-0472">Membrane</keyword>
<comment type="subcellular location">
    <subcellularLocation>
        <location evidence="1">Cell membrane</location>
        <topology evidence="1">Multi-pass membrane protein</topology>
    </subcellularLocation>
</comment>
<dbReference type="InterPro" id="IPR003838">
    <property type="entry name" value="ABC3_permease_C"/>
</dbReference>
<reference evidence="10 11" key="1">
    <citation type="submission" date="2017-09" db="EMBL/GenBank/DDBJ databases">
        <title>Depth-based differentiation of microbial function through sediment-hosted aquifers and enrichment of novel symbionts in the deep terrestrial subsurface.</title>
        <authorList>
            <person name="Probst A.J."/>
            <person name="Ladd B."/>
            <person name="Jarett J.K."/>
            <person name="Geller-Mcgrath D.E."/>
            <person name="Sieber C.M."/>
            <person name="Emerson J.B."/>
            <person name="Anantharaman K."/>
            <person name="Thomas B.C."/>
            <person name="Malmstrom R."/>
            <person name="Stieglmeier M."/>
            <person name="Klingl A."/>
            <person name="Woyke T."/>
            <person name="Ryan C.M."/>
            <person name="Banfield J.F."/>
        </authorList>
    </citation>
    <scope>NUCLEOTIDE SEQUENCE [LARGE SCALE GENOMIC DNA]</scope>
    <source>
        <strain evidence="10">CG11_big_fil_rev_8_21_14_0_20_42_15</strain>
    </source>
</reference>
<evidence type="ECO:0000313" key="11">
    <source>
        <dbReference type="Proteomes" id="UP000231154"/>
    </source>
</evidence>
<evidence type="ECO:0000256" key="5">
    <source>
        <dbReference type="ARBA" id="ARBA00023136"/>
    </source>
</evidence>
<dbReference type="Pfam" id="PF02687">
    <property type="entry name" value="FtsX"/>
    <property type="match status" value="1"/>
</dbReference>
<dbReference type="Pfam" id="PF12704">
    <property type="entry name" value="MacB_PCD"/>
    <property type="match status" value="1"/>
</dbReference>
<dbReference type="Proteomes" id="UP000231154">
    <property type="component" value="Unassembled WGS sequence"/>
</dbReference>
<evidence type="ECO:0000259" key="9">
    <source>
        <dbReference type="Pfam" id="PF12704"/>
    </source>
</evidence>
<gene>
    <name evidence="10" type="ORF">COV40_00330</name>
</gene>
<proteinExistence type="inferred from homology"/>
<feature type="transmembrane region" description="Helical" evidence="7">
    <location>
        <begin position="308"/>
        <end position="332"/>
    </location>
</feature>
<evidence type="ECO:0000259" key="8">
    <source>
        <dbReference type="Pfam" id="PF02687"/>
    </source>
</evidence>
<comment type="similarity">
    <text evidence="6">Belongs to the ABC-4 integral membrane protein family.</text>
</comment>
<evidence type="ECO:0000256" key="3">
    <source>
        <dbReference type="ARBA" id="ARBA00022692"/>
    </source>
</evidence>